<dbReference type="InterPro" id="IPR032387">
    <property type="entry name" value="ACAS_N"/>
</dbReference>
<dbReference type="EMBL" id="JAODUO010000919">
    <property type="protein sequence ID" value="KAK2172904.1"/>
    <property type="molecule type" value="Genomic_DNA"/>
</dbReference>
<evidence type="ECO:0000256" key="6">
    <source>
        <dbReference type="ARBA" id="ARBA00022598"/>
    </source>
</evidence>
<keyword evidence="15" id="KW-1185">Reference proteome</keyword>
<evidence type="ECO:0000256" key="2">
    <source>
        <dbReference type="ARBA" id="ARBA00006432"/>
    </source>
</evidence>
<dbReference type="GO" id="GO:0005829">
    <property type="term" value="C:cytosol"/>
    <property type="evidence" value="ECO:0007669"/>
    <property type="project" value="UniProtKB-SubCell"/>
</dbReference>
<evidence type="ECO:0000256" key="8">
    <source>
        <dbReference type="ARBA" id="ARBA00022832"/>
    </source>
</evidence>
<evidence type="ECO:0000259" key="12">
    <source>
        <dbReference type="Pfam" id="PF00501"/>
    </source>
</evidence>
<evidence type="ECO:0000256" key="3">
    <source>
        <dbReference type="ARBA" id="ARBA00012988"/>
    </source>
</evidence>
<evidence type="ECO:0000256" key="10">
    <source>
        <dbReference type="ARBA" id="ARBA00023098"/>
    </source>
</evidence>
<evidence type="ECO:0000256" key="9">
    <source>
        <dbReference type="ARBA" id="ARBA00022840"/>
    </source>
</evidence>
<dbReference type="Pfam" id="PF00501">
    <property type="entry name" value="AMP-binding"/>
    <property type="match status" value="1"/>
</dbReference>
<dbReference type="GO" id="GO:0030729">
    <property type="term" value="F:acetoacetate-CoA ligase activity"/>
    <property type="evidence" value="ECO:0007669"/>
    <property type="project" value="UniProtKB-UniRule"/>
</dbReference>
<dbReference type="EC" id="6.2.1.16" evidence="3 11"/>
<dbReference type="InterPro" id="IPR042099">
    <property type="entry name" value="ANL_N_sf"/>
</dbReference>
<comment type="function">
    <text evidence="11">Converts acetoacetate to acetoacetyl-CoA in the cytosol.</text>
</comment>
<dbReference type="FunFam" id="3.30.300.30:FF:000037">
    <property type="entry name" value="acetoacetyl-CoA synthetase"/>
    <property type="match status" value="1"/>
</dbReference>
<dbReference type="GO" id="GO:0005524">
    <property type="term" value="F:ATP binding"/>
    <property type="evidence" value="ECO:0007669"/>
    <property type="project" value="UniProtKB-UniRule"/>
</dbReference>
<keyword evidence="8 11" id="KW-0276">Fatty acid metabolism</keyword>
<evidence type="ECO:0000256" key="1">
    <source>
        <dbReference type="ARBA" id="ARBA00004514"/>
    </source>
</evidence>
<dbReference type="Gene3D" id="3.40.50.12780">
    <property type="entry name" value="N-terminal domain of ligase-like"/>
    <property type="match status" value="1"/>
</dbReference>
<comment type="caution">
    <text evidence="14">The sequence shown here is derived from an EMBL/GenBank/DDBJ whole genome shotgun (WGS) entry which is preliminary data.</text>
</comment>
<dbReference type="SUPFAM" id="SSF56801">
    <property type="entry name" value="Acetyl-CoA synthetase-like"/>
    <property type="match status" value="1"/>
</dbReference>
<dbReference type="NCBIfam" id="TIGR01217">
    <property type="entry name" value="ac_ac_CoA_syn"/>
    <property type="match status" value="1"/>
</dbReference>
<keyword evidence="6 11" id="KW-0436">Ligase</keyword>
<dbReference type="Pfam" id="PF16177">
    <property type="entry name" value="ACAS_N"/>
    <property type="match status" value="1"/>
</dbReference>
<dbReference type="CDD" id="cd05943">
    <property type="entry name" value="AACS"/>
    <property type="match status" value="1"/>
</dbReference>
<protein>
    <recommendedName>
        <fullName evidence="4 11">Acetoacetyl-CoA synthetase</fullName>
        <ecNumber evidence="3 11">6.2.1.16</ecNumber>
    </recommendedName>
</protein>
<keyword evidence="10 11" id="KW-0443">Lipid metabolism</keyword>
<comment type="catalytic activity">
    <reaction evidence="11">
        <text>acetoacetate + ATP + CoA = acetoacetyl-CoA + AMP + diphosphate</text>
        <dbReference type="Rhea" id="RHEA:16117"/>
        <dbReference type="ChEBI" id="CHEBI:13705"/>
        <dbReference type="ChEBI" id="CHEBI:30616"/>
        <dbReference type="ChEBI" id="CHEBI:33019"/>
        <dbReference type="ChEBI" id="CHEBI:57286"/>
        <dbReference type="ChEBI" id="CHEBI:57287"/>
        <dbReference type="ChEBI" id="CHEBI:456215"/>
        <dbReference type="EC" id="6.2.1.16"/>
    </reaction>
</comment>
<keyword evidence="9 11" id="KW-0067">ATP-binding</keyword>
<keyword evidence="5 11" id="KW-0963">Cytoplasm</keyword>
<proteinExistence type="inferred from homology"/>
<gene>
    <name evidence="14" type="ORF">NP493_920g00005</name>
</gene>
<dbReference type="PANTHER" id="PTHR42921">
    <property type="entry name" value="ACETOACETYL-COA SYNTHETASE"/>
    <property type="match status" value="1"/>
</dbReference>
<keyword evidence="7 11" id="KW-0547">Nucleotide-binding</keyword>
<dbReference type="NCBIfam" id="NF002937">
    <property type="entry name" value="PRK03584.1"/>
    <property type="match status" value="1"/>
</dbReference>
<comment type="subcellular location">
    <subcellularLocation>
        <location evidence="1 11">Cytoplasm</location>
        <location evidence="1 11">Cytosol</location>
    </subcellularLocation>
</comment>
<feature type="domain" description="AMP-dependent synthetase/ligase" evidence="12">
    <location>
        <begin position="98"/>
        <end position="481"/>
    </location>
</feature>
<dbReference type="PANTHER" id="PTHR42921:SF1">
    <property type="entry name" value="ACETOACETYL-COA SYNTHETASE"/>
    <property type="match status" value="1"/>
</dbReference>
<evidence type="ECO:0000256" key="11">
    <source>
        <dbReference type="RuleBase" id="RU367019"/>
    </source>
</evidence>
<feature type="domain" description="Acetyl-coenzyme A synthetase N-terminal" evidence="13">
    <location>
        <begin position="37"/>
        <end position="94"/>
    </location>
</feature>
<dbReference type="AlphaFoldDB" id="A0AAD9KKP8"/>
<dbReference type="InterPro" id="IPR045851">
    <property type="entry name" value="AMP-bd_C_sf"/>
</dbReference>
<comment type="similarity">
    <text evidence="2 11">Belongs to the ATP-dependent AMP-binding enzyme family.</text>
</comment>
<reference evidence="14" key="1">
    <citation type="journal article" date="2023" name="Mol. Biol. Evol.">
        <title>Third-Generation Sequencing Reveals the Adaptive Role of the Epigenome in Three Deep-Sea Polychaetes.</title>
        <authorList>
            <person name="Perez M."/>
            <person name="Aroh O."/>
            <person name="Sun Y."/>
            <person name="Lan Y."/>
            <person name="Juniper S.K."/>
            <person name="Young C.R."/>
            <person name="Angers B."/>
            <person name="Qian P.Y."/>
        </authorList>
    </citation>
    <scope>NUCLEOTIDE SEQUENCE</scope>
    <source>
        <strain evidence="14">R07B-5</strain>
    </source>
</reference>
<dbReference type="InterPro" id="IPR005914">
    <property type="entry name" value="Acac_CoA_synth"/>
</dbReference>
<organism evidence="14 15">
    <name type="scientific">Ridgeia piscesae</name>
    <name type="common">Tubeworm</name>
    <dbReference type="NCBI Taxonomy" id="27915"/>
    <lineage>
        <taxon>Eukaryota</taxon>
        <taxon>Metazoa</taxon>
        <taxon>Spiralia</taxon>
        <taxon>Lophotrochozoa</taxon>
        <taxon>Annelida</taxon>
        <taxon>Polychaeta</taxon>
        <taxon>Sedentaria</taxon>
        <taxon>Canalipalpata</taxon>
        <taxon>Sabellida</taxon>
        <taxon>Siboglinidae</taxon>
        <taxon>Ridgeia</taxon>
    </lineage>
</organism>
<evidence type="ECO:0000313" key="15">
    <source>
        <dbReference type="Proteomes" id="UP001209878"/>
    </source>
</evidence>
<dbReference type="GO" id="GO:0006631">
    <property type="term" value="P:fatty acid metabolic process"/>
    <property type="evidence" value="ECO:0007669"/>
    <property type="project" value="UniProtKB-UniRule"/>
</dbReference>
<dbReference type="Proteomes" id="UP001209878">
    <property type="component" value="Unassembled WGS sequence"/>
</dbReference>
<name>A0AAD9KKP8_RIDPI</name>
<sequence>MDTPVKCMWRPDRSKRTKQDDFRKRINNKFGVKLETYDDLYKWSLNNYPEFWETLWQFSELKVSQQYEEVTDSTKGIADIPEWFRGSRFNYAENLLRQEDNKIAIYSTGEGLKDVETRTFGELRCDVARLSAVMRKAGIKKGDRVVGYIPNCLEAVEAMLATASIGAVWSTTSPDFGVTGVLDRFSQIQPKMIFSVDGVMYNGKCHDHLVKLQQVVECLPDLETVVIVPYVTTDTRQCDISHIRNSCFLKDFLASDGAGDVTPELTFEQLPFNHPLYIMYSSGTTDVPKCMVHSSGGTLLKHIEEHVLQGNMTQNDILFYYTSTGWMMWNWMVSALFMGAAIVCYDGSPFVPNENVLWDLVDKIGVTVLGTGAKWLSVLDDRGIKPGKTHSLQTLHTILSTGSPLKPTTFDYVYRDIKSDLLLGSITGGTDIIACFAGHNCTGEVYRGEIQCRVLGMAVECWNEDGKPVLGDVGELVCTKPFPSMPTHFWNDNGGIKYKKAYFSHWPGVWAHGDFCKINPDTGGIWMLGRSDGTLNPNGVRFGSAEIYHIVEQFKEIQDSLCVSQRNKTGDEERVILFLQMAPGIAFSNEIVRTVKSSIRQQLSARHIPAIVLPTNEIPYTHNGKKVEVAVKKVISGEEVKVRGAYANPNCIDLYANIPELQGY</sequence>
<evidence type="ECO:0000256" key="5">
    <source>
        <dbReference type="ARBA" id="ARBA00022490"/>
    </source>
</evidence>
<accession>A0AAD9KKP8</accession>
<dbReference type="InterPro" id="IPR000873">
    <property type="entry name" value="AMP-dep_synth/lig_dom"/>
</dbReference>
<evidence type="ECO:0000256" key="7">
    <source>
        <dbReference type="ARBA" id="ARBA00022741"/>
    </source>
</evidence>
<evidence type="ECO:0000313" key="14">
    <source>
        <dbReference type="EMBL" id="KAK2172904.1"/>
    </source>
</evidence>
<evidence type="ECO:0000256" key="4">
    <source>
        <dbReference type="ARBA" id="ARBA00015326"/>
    </source>
</evidence>
<dbReference type="Gene3D" id="3.30.300.30">
    <property type="match status" value="1"/>
</dbReference>
<evidence type="ECO:0000259" key="13">
    <source>
        <dbReference type="Pfam" id="PF16177"/>
    </source>
</evidence>